<dbReference type="EMBL" id="JACIGE010000009">
    <property type="protein sequence ID" value="MBB4248134.1"/>
    <property type="molecule type" value="Genomic_DNA"/>
</dbReference>
<dbReference type="PROSITE" id="PS52029">
    <property type="entry name" value="LD_TPASE"/>
    <property type="match status" value="1"/>
</dbReference>
<evidence type="ECO:0000256" key="5">
    <source>
        <dbReference type="ARBA" id="ARBA00022984"/>
    </source>
</evidence>
<dbReference type="SUPFAM" id="SSF54427">
    <property type="entry name" value="NTF2-like"/>
    <property type="match status" value="1"/>
</dbReference>
<dbReference type="GO" id="GO:0009252">
    <property type="term" value="P:peptidoglycan biosynthetic process"/>
    <property type="evidence" value="ECO:0007669"/>
    <property type="project" value="UniProtKB-UniPathway"/>
</dbReference>
<dbReference type="InterPro" id="IPR038063">
    <property type="entry name" value="Transpep_catalytic_dom"/>
</dbReference>
<evidence type="ECO:0000256" key="2">
    <source>
        <dbReference type="ARBA" id="ARBA00005992"/>
    </source>
</evidence>
<evidence type="ECO:0000256" key="6">
    <source>
        <dbReference type="ARBA" id="ARBA00023316"/>
    </source>
</evidence>
<gene>
    <name evidence="10" type="ORF">GGD90_002525</name>
</gene>
<feature type="chain" id="PRO_5032784819" evidence="8">
    <location>
        <begin position="25"/>
        <end position="406"/>
    </location>
</feature>
<evidence type="ECO:0000256" key="8">
    <source>
        <dbReference type="SAM" id="SignalP"/>
    </source>
</evidence>
<dbReference type="AlphaFoldDB" id="A0A840G1J5"/>
<keyword evidence="11" id="KW-1185">Reference proteome</keyword>
<evidence type="ECO:0000259" key="9">
    <source>
        <dbReference type="PROSITE" id="PS52029"/>
    </source>
</evidence>
<keyword evidence="6 7" id="KW-0961">Cell wall biogenesis/degradation</keyword>
<evidence type="ECO:0000256" key="1">
    <source>
        <dbReference type="ARBA" id="ARBA00004752"/>
    </source>
</evidence>
<evidence type="ECO:0000256" key="4">
    <source>
        <dbReference type="ARBA" id="ARBA00022960"/>
    </source>
</evidence>
<feature type="active site" description="Nucleophile" evidence="7">
    <location>
        <position position="255"/>
    </location>
</feature>
<keyword evidence="5 7" id="KW-0573">Peptidoglycan synthesis</keyword>
<dbReference type="Proteomes" id="UP000587070">
    <property type="component" value="Unassembled WGS sequence"/>
</dbReference>
<dbReference type="RefSeq" id="WP_153117257.1">
    <property type="nucleotide sequence ID" value="NZ_JACIGE010000009.1"/>
</dbReference>
<dbReference type="OrthoDB" id="9809748at2"/>
<feature type="domain" description="L,D-TPase catalytic" evidence="9">
    <location>
        <begin position="142"/>
        <end position="280"/>
    </location>
</feature>
<dbReference type="Gene3D" id="2.40.440.10">
    <property type="entry name" value="L,D-transpeptidase catalytic domain-like"/>
    <property type="match status" value="1"/>
</dbReference>
<keyword evidence="4 7" id="KW-0133">Cell shape</keyword>
<dbReference type="GO" id="GO:0071555">
    <property type="term" value="P:cell wall organization"/>
    <property type="evidence" value="ECO:0007669"/>
    <property type="project" value="UniProtKB-UniRule"/>
</dbReference>
<dbReference type="CDD" id="cd16913">
    <property type="entry name" value="YkuD_like"/>
    <property type="match status" value="1"/>
</dbReference>
<dbReference type="UniPathway" id="UPA00219"/>
<dbReference type="PANTHER" id="PTHR36699:SF1">
    <property type="entry name" value="L,D-TRANSPEPTIDASE YAFK-RELATED"/>
    <property type="match status" value="1"/>
</dbReference>
<feature type="active site" description="Proton donor/acceptor" evidence="7">
    <location>
        <position position="238"/>
    </location>
</feature>
<dbReference type="GO" id="GO:0008360">
    <property type="term" value="P:regulation of cell shape"/>
    <property type="evidence" value="ECO:0007669"/>
    <property type="project" value="UniProtKB-UniRule"/>
</dbReference>
<keyword evidence="3" id="KW-0808">Transferase</keyword>
<evidence type="ECO:0000256" key="7">
    <source>
        <dbReference type="PROSITE-ProRule" id="PRU01373"/>
    </source>
</evidence>
<comment type="similarity">
    <text evidence="2">Belongs to the YkuD family.</text>
</comment>
<name>A0A840G1J5_RHOTE</name>
<dbReference type="Pfam" id="PF03734">
    <property type="entry name" value="YkuD"/>
    <property type="match status" value="1"/>
</dbReference>
<dbReference type="GO" id="GO:0016740">
    <property type="term" value="F:transferase activity"/>
    <property type="evidence" value="ECO:0007669"/>
    <property type="project" value="UniProtKB-KW"/>
</dbReference>
<accession>A0A840G1J5</accession>
<dbReference type="Pfam" id="PF24125">
    <property type="entry name" value="Cds6_C"/>
    <property type="match status" value="1"/>
</dbReference>
<dbReference type="GO" id="GO:0004180">
    <property type="term" value="F:carboxypeptidase activity"/>
    <property type="evidence" value="ECO:0007669"/>
    <property type="project" value="UniProtKB-ARBA"/>
</dbReference>
<keyword evidence="8" id="KW-0732">Signal</keyword>
<feature type="signal peptide" evidence="8">
    <location>
        <begin position="1"/>
        <end position="24"/>
    </location>
</feature>
<evidence type="ECO:0000256" key="3">
    <source>
        <dbReference type="ARBA" id="ARBA00022679"/>
    </source>
</evidence>
<evidence type="ECO:0000313" key="11">
    <source>
        <dbReference type="Proteomes" id="UP000587070"/>
    </source>
</evidence>
<sequence length="406" mass="45992">MQRFLLALALLGACALSALPQAHAADPAAEKAADAAREAGPEAQLKRILDEIEANRLDAALQKTEALLRQYPNFRLANLIKGDLLLARGKPISSFGAATNAPQDRLNDLREEAVARLRAYRDKPTANQIPRYLLQMPADQKYAVVIDTKKSRLYLYQNDTSNGGRPRFVADYYITHGKLGTDKMREGDKRTPIGVYRVTSSLPTQKLGDLYGTAAYPLDYPNEWDRRQGRGGHGIWLHGTPSDTYSRPPKASDGCVVLANADLTALAKNLQIGTTPVIISDSVEWLSLDDWQAERTALKRQIEDWRNDWESRDTARYLRHYSKRFQAGNQSFEQFAQQKRQVNASKEWIKVQIANPSVFRNPGKEEFVVVTFDQDYRSNNLSNQMRKRQYWIREDGTWKIIHEGAA</sequence>
<dbReference type="Gene3D" id="3.10.450.50">
    <property type="match status" value="1"/>
</dbReference>
<protein>
    <submittedName>
        <fullName evidence="10">Murein L,D-transpeptidase YafK</fullName>
    </submittedName>
</protein>
<reference evidence="10 11" key="1">
    <citation type="submission" date="2020-08" db="EMBL/GenBank/DDBJ databases">
        <title>Genome sequencing of Purple Non-Sulfur Bacteria from various extreme environments.</title>
        <authorList>
            <person name="Mayer M."/>
        </authorList>
    </citation>
    <scope>NUCLEOTIDE SEQUENCE [LARGE SCALE GENOMIC DNA]</scope>
    <source>
        <strain evidence="10 11">2761</strain>
    </source>
</reference>
<organism evidence="10 11">
    <name type="scientific">Rhodocyclus tenuis</name>
    <name type="common">Rhodospirillum tenue</name>
    <dbReference type="NCBI Taxonomy" id="1066"/>
    <lineage>
        <taxon>Bacteria</taxon>
        <taxon>Pseudomonadati</taxon>
        <taxon>Pseudomonadota</taxon>
        <taxon>Betaproteobacteria</taxon>
        <taxon>Rhodocyclales</taxon>
        <taxon>Rhodocyclaceae</taxon>
        <taxon>Rhodocyclus</taxon>
    </lineage>
</organism>
<dbReference type="SUPFAM" id="SSF141523">
    <property type="entry name" value="L,D-transpeptidase catalytic domain-like"/>
    <property type="match status" value="1"/>
</dbReference>
<comment type="caution">
    <text evidence="10">The sequence shown here is derived from an EMBL/GenBank/DDBJ whole genome shotgun (WGS) entry which is preliminary data.</text>
</comment>
<comment type="pathway">
    <text evidence="1 7">Cell wall biogenesis; peptidoglycan biosynthesis.</text>
</comment>
<dbReference type="InterPro" id="IPR032710">
    <property type="entry name" value="NTF2-like_dom_sf"/>
</dbReference>
<dbReference type="InterPro" id="IPR056203">
    <property type="entry name" value="Cds6_C"/>
</dbReference>
<proteinExistence type="inferred from homology"/>
<evidence type="ECO:0000313" key="10">
    <source>
        <dbReference type="EMBL" id="MBB4248134.1"/>
    </source>
</evidence>
<dbReference type="PANTHER" id="PTHR36699">
    <property type="entry name" value="LD-TRANSPEPTIDASE"/>
    <property type="match status" value="1"/>
</dbReference>
<dbReference type="InterPro" id="IPR005490">
    <property type="entry name" value="LD_TPept_cat_dom"/>
</dbReference>